<comment type="caution">
    <text evidence="1">The sequence shown here is derived from an EMBL/GenBank/DDBJ whole genome shotgun (WGS) entry which is preliminary data.</text>
</comment>
<evidence type="ECO:0000313" key="2">
    <source>
        <dbReference type="Proteomes" id="UP000828390"/>
    </source>
</evidence>
<dbReference type="Proteomes" id="UP000828390">
    <property type="component" value="Unassembled WGS sequence"/>
</dbReference>
<evidence type="ECO:0000313" key="1">
    <source>
        <dbReference type="EMBL" id="KAH3843188.1"/>
    </source>
</evidence>
<organism evidence="1 2">
    <name type="scientific">Dreissena polymorpha</name>
    <name type="common">Zebra mussel</name>
    <name type="synonym">Mytilus polymorpha</name>
    <dbReference type="NCBI Taxonomy" id="45954"/>
    <lineage>
        <taxon>Eukaryota</taxon>
        <taxon>Metazoa</taxon>
        <taxon>Spiralia</taxon>
        <taxon>Lophotrochozoa</taxon>
        <taxon>Mollusca</taxon>
        <taxon>Bivalvia</taxon>
        <taxon>Autobranchia</taxon>
        <taxon>Heteroconchia</taxon>
        <taxon>Euheterodonta</taxon>
        <taxon>Imparidentia</taxon>
        <taxon>Neoheterodontei</taxon>
        <taxon>Myida</taxon>
        <taxon>Dreissenoidea</taxon>
        <taxon>Dreissenidae</taxon>
        <taxon>Dreissena</taxon>
    </lineage>
</organism>
<keyword evidence="2" id="KW-1185">Reference proteome</keyword>
<protein>
    <submittedName>
        <fullName evidence="1">Uncharacterized protein</fullName>
    </submittedName>
</protein>
<dbReference type="AlphaFoldDB" id="A0A9D4KNJ5"/>
<reference evidence="1" key="2">
    <citation type="submission" date="2020-11" db="EMBL/GenBank/DDBJ databases">
        <authorList>
            <person name="McCartney M.A."/>
            <person name="Auch B."/>
            <person name="Kono T."/>
            <person name="Mallez S."/>
            <person name="Becker A."/>
            <person name="Gohl D.M."/>
            <person name="Silverstein K.A.T."/>
            <person name="Koren S."/>
            <person name="Bechman K.B."/>
            <person name="Herman A."/>
            <person name="Abrahante J.E."/>
            <person name="Garbe J."/>
        </authorList>
    </citation>
    <scope>NUCLEOTIDE SEQUENCE</scope>
    <source>
        <strain evidence="1">Duluth1</strain>
        <tissue evidence="1">Whole animal</tissue>
    </source>
</reference>
<dbReference type="EMBL" id="JAIWYP010000004">
    <property type="protein sequence ID" value="KAH3843188.1"/>
    <property type="molecule type" value="Genomic_DNA"/>
</dbReference>
<reference evidence="1" key="1">
    <citation type="journal article" date="2019" name="bioRxiv">
        <title>The Genome of the Zebra Mussel, Dreissena polymorpha: A Resource for Invasive Species Research.</title>
        <authorList>
            <person name="McCartney M.A."/>
            <person name="Auch B."/>
            <person name="Kono T."/>
            <person name="Mallez S."/>
            <person name="Zhang Y."/>
            <person name="Obille A."/>
            <person name="Becker A."/>
            <person name="Abrahante J.E."/>
            <person name="Garbe J."/>
            <person name="Badalamenti J.P."/>
            <person name="Herman A."/>
            <person name="Mangelson H."/>
            <person name="Liachko I."/>
            <person name="Sullivan S."/>
            <person name="Sone E.D."/>
            <person name="Koren S."/>
            <person name="Silverstein K.A.T."/>
            <person name="Beckman K.B."/>
            <person name="Gohl D.M."/>
        </authorList>
    </citation>
    <scope>NUCLEOTIDE SEQUENCE</scope>
    <source>
        <strain evidence="1">Duluth1</strain>
        <tissue evidence="1">Whole animal</tissue>
    </source>
</reference>
<proteinExistence type="predicted"/>
<gene>
    <name evidence="1" type="ORF">DPMN_116698</name>
</gene>
<name>A0A9D4KNJ5_DREPO</name>
<accession>A0A9D4KNJ5</accession>
<sequence length="58" mass="6329">MPVALISGSRSSLVNHVTDGSYNRRRCVWVSLMILFPLGDEGCSALVQLTLDQVVPAR</sequence>